<keyword evidence="2" id="KW-0238">DNA-binding</keyword>
<dbReference type="Proteomes" id="UP000032545">
    <property type="component" value="Unassembled WGS sequence"/>
</dbReference>
<dbReference type="InterPro" id="IPR011711">
    <property type="entry name" value="GntR_C"/>
</dbReference>
<dbReference type="GO" id="GO:0003677">
    <property type="term" value="F:DNA binding"/>
    <property type="evidence" value="ECO:0007669"/>
    <property type="project" value="UniProtKB-KW"/>
</dbReference>
<dbReference type="AlphaFoldDB" id="A0A0D8B6T9"/>
<dbReference type="PRINTS" id="PR00035">
    <property type="entry name" value="HTHGNTR"/>
</dbReference>
<dbReference type="PANTHER" id="PTHR43537">
    <property type="entry name" value="TRANSCRIPTIONAL REGULATOR, GNTR FAMILY"/>
    <property type="match status" value="1"/>
</dbReference>
<evidence type="ECO:0000313" key="5">
    <source>
        <dbReference type="EMBL" id="KJE20003.1"/>
    </source>
</evidence>
<dbReference type="InterPro" id="IPR000524">
    <property type="entry name" value="Tscrpt_reg_HTH_GntR"/>
</dbReference>
<evidence type="ECO:0000256" key="3">
    <source>
        <dbReference type="ARBA" id="ARBA00023163"/>
    </source>
</evidence>
<comment type="caution">
    <text evidence="5">The sequence shown here is derived from an EMBL/GenBank/DDBJ whole genome shotgun (WGS) entry which is preliminary data.</text>
</comment>
<name>A0A0D8B6T9_9ACTN</name>
<reference evidence="6" key="1">
    <citation type="submission" date="2015-02" db="EMBL/GenBank/DDBJ databases">
        <title>Draft Genome of Frankia sp. CpI1-S.</title>
        <authorList>
            <person name="Oshone R.T."/>
            <person name="Ngom M."/>
            <person name="Ghodhbane-Gtari F."/>
            <person name="Gtari M."/>
            <person name="Morris K."/>
            <person name="Thomas K."/>
            <person name="Sen A."/>
            <person name="Tisa L.S."/>
        </authorList>
    </citation>
    <scope>NUCLEOTIDE SEQUENCE [LARGE SCALE GENOMIC DNA]</scope>
    <source>
        <strain evidence="6">CpI1-S</strain>
    </source>
</reference>
<gene>
    <name evidence="5" type="ORF">FF36_05720</name>
</gene>
<dbReference type="Pfam" id="PF00392">
    <property type="entry name" value="GntR"/>
    <property type="match status" value="1"/>
</dbReference>
<dbReference type="SUPFAM" id="SSF46785">
    <property type="entry name" value="Winged helix' DNA-binding domain"/>
    <property type="match status" value="1"/>
</dbReference>
<evidence type="ECO:0000313" key="6">
    <source>
        <dbReference type="Proteomes" id="UP000032545"/>
    </source>
</evidence>
<dbReference type="CDD" id="cd07377">
    <property type="entry name" value="WHTH_GntR"/>
    <property type="match status" value="1"/>
</dbReference>
<proteinExistence type="predicted"/>
<dbReference type="EMBL" id="JYFN01000075">
    <property type="protein sequence ID" value="KJE20003.1"/>
    <property type="molecule type" value="Genomic_DNA"/>
</dbReference>
<keyword evidence="1" id="KW-0805">Transcription regulation</keyword>
<keyword evidence="6" id="KW-1185">Reference proteome</keyword>
<dbReference type="InterPro" id="IPR008920">
    <property type="entry name" value="TF_FadR/GntR_C"/>
</dbReference>
<dbReference type="SUPFAM" id="SSF48008">
    <property type="entry name" value="GntR ligand-binding domain-like"/>
    <property type="match status" value="1"/>
</dbReference>
<dbReference type="Gene3D" id="1.10.10.10">
    <property type="entry name" value="Winged helix-like DNA-binding domain superfamily/Winged helix DNA-binding domain"/>
    <property type="match status" value="1"/>
</dbReference>
<dbReference type="PANTHER" id="PTHR43537:SF24">
    <property type="entry name" value="GLUCONATE OPERON TRANSCRIPTIONAL REPRESSOR"/>
    <property type="match status" value="1"/>
</dbReference>
<dbReference type="OrthoDB" id="3207514at2"/>
<feature type="domain" description="HTH gntR-type" evidence="4">
    <location>
        <begin position="23"/>
        <end position="93"/>
    </location>
</feature>
<dbReference type="PROSITE" id="PS50949">
    <property type="entry name" value="HTH_GNTR"/>
    <property type="match status" value="1"/>
</dbReference>
<dbReference type="PATRIC" id="fig|1502723.3.peg.6336"/>
<evidence type="ECO:0000259" key="4">
    <source>
        <dbReference type="PROSITE" id="PS50949"/>
    </source>
</evidence>
<accession>A0A0D8B6T9</accession>
<evidence type="ECO:0000256" key="1">
    <source>
        <dbReference type="ARBA" id="ARBA00023015"/>
    </source>
</evidence>
<sequence>MPAITSARGYGASARAVYRDRAPKMSELIAAHLRHQIVSGELRAGDTLPAENELLTHFDVSRPTLREAFRILEAESLLIVRRGNRGGAEVTVPDLSVAARHVGVLLQLSGTTIEDVHEARAVLEPAAARMLALRRTDQDLADLRDCIENLRAATEEHTDPFVWFETGYVFHDLVVERAGNRTLAIEAGILREVITTHVAAAISRTSEEPQTRQAFRKTIRAYTRLVSLIEARDAPGAEEYWRKHMEVSARILLRDARARMVVDLFD</sequence>
<dbReference type="Pfam" id="PF07729">
    <property type="entry name" value="FCD"/>
    <property type="match status" value="1"/>
</dbReference>
<organism evidence="5 6">
    <name type="scientific">Frankia torreyi</name>
    <dbReference type="NCBI Taxonomy" id="1856"/>
    <lineage>
        <taxon>Bacteria</taxon>
        <taxon>Bacillati</taxon>
        <taxon>Actinomycetota</taxon>
        <taxon>Actinomycetes</taxon>
        <taxon>Frankiales</taxon>
        <taxon>Frankiaceae</taxon>
        <taxon>Frankia</taxon>
    </lineage>
</organism>
<dbReference type="InterPro" id="IPR036390">
    <property type="entry name" value="WH_DNA-bd_sf"/>
</dbReference>
<evidence type="ECO:0000256" key="2">
    <source>
        <dbReference type="ARBA" id="ARBA00023125"/>
    </source>
</evidence>
<dbReference type="GO" id="GO:0003700">
    <property type="term" value="F:DNA-binding transcription factor activity"/>
    <property type="evidence" value="ECO:0007669"/>
    <property type="project" value="InterPro"/>
</dbReference>
<dbReference type="Gene3D" id="1.20.120.530">
    <property type="entry name" value="GntR ligand-binding domain-like"/>
    <property type="match status" value="1"/>
</dbReference>
<reference evidence="5 6" key="2">
    <citation type="journal article" date="2016" name="Genome Announc.">
        <title>Permanent Draft Genome Sequences for Two Variants of Frankia sp. Strain CpI1, the First Frankia Strain Isolated from Root Nodules of Comptonia peregrina.</title>
        <authorList>
            <person name="Oshone R."/>
            <person name="Hurst S.G.IV."/>
            <person name="Abebe-Akele F."/>
            <person name="Simpson S."/>
            <person name="Morris K."/>
            <person name="Thomas W.K."/>
            <person name="Tisa L.S."/>
        </authorList>
    </citation>
    <scope>NUCLEOTIDE SEQUENCE [LARGE SCALE GENOMIC DNA]</scope>
    <source>
        <strain evidence="6">CpI1-S</strain>
    </source>
</reference>
<dbReference type="InterPro" id="IPR036388">
    <property type="entry name" value="WH-like_DNA-bd_sf"/>
</dbReference>
<dbReference type="SMART" id="SM00895">
    <property type="entry name" value="FCD"/>
    <property type="match status" value="1"/>
</dbReference>
<protein>
    <submittedName>
        <fullName evidence="5">Transcriptional regulator, GntR family</fullName>
    </submittedName>
</protein>
<dbReference type="SMART" id="SM00345">
    <property type="entry name" value="HTH_GNTR"/>
    <property type="match status" value="1"/>
</dbReference>
<keyword evidence="3" id="KW-0804">Transcription</keyword>